<feature type="region of interest" description="Disordered" evidence="1">
    <location>
        <begin position="178"/>
        <end position="228"/>
    </location>
</feature>
<protein>
    <recommendedName>
        <fullName evidence="5">DUF4794 domain-containing protein</fullName>
    </recommendedName>
</protein>
<gene>
    <name evidence="3" type="primary">Dvir\GJ22982</name>
    <name evidence="3" type="ORF">Dvir_GJ22982</name>
</gene>
<dbReference type="AlphaFoldDB" id="B4LW81"/>
<organism evidence="3 4">
    <name type="scientific">Drosophila virilis</name>
    <name type="common">Fruit fly</name>
    <dbReference type="NCBI Taxonomy" id="7244"/>
    <lineage>
        <taxon>Eukaryota</taxon>
        <taxon>Metazoa</taxon>
        <taxon>Ecdysozoa</taxon>
        <taxon>Arthropoda</taxon>
        <taxon>Hexapoda</taxon>
        <taxon>Insecta</taxon>
        <taxon>Pterygota</taxon>
        <taxon>Neoptera</taxon>
        <taxon>Endopterygota</taxon>
        <taxon>Diptera</taxon>
        <taxon>Brachycera</taxon>
        <taxon>Muscomorpha</taxon>
        <taxon>Ephydroidea</taxon>
        <taxon>Drosophilidae</taxon>
        <taxon>Drosophila</taxon>
    </lineage>
</organism>
<feature type="compositionally biased region" description="Basic and acidic residues" evidence="1">
    <location>
        <begin position="202"/>
        <end position="224"/>
    </location>
</feature>
<dbReference type="PhylomeDB" id="B4LW81"/>
<dbReference type="EMBL" id="CH940650">
    <property type="protein sequence ID" value="EDW67615.1"/>
    <property type="molecule type" value="Genomic_DNA"/>
</dbReference>
<evidence type="ECO:0000313" key="4">
    <source>
        <dbReference type="Proteomes" id="UP000008792"/>
    </source>
</evidence>
<evidence type="ECO:0000256" key="1">
    <source>
        <dbReference type="SAM" id="MobiDB-lite"/>
    </source>
</evidence>
<dbReference type="Proteomes" id="UP000008792">
    <property type="component" value="Unassembled WGS sequence"/>
</dbReference>
<reference evidence="3 4" key="1">
    <citation type="journal article" date="2007" name="Nature">
        <title>Evolution of genes and genomes on the Drosophila phylogeny.</title>
        <authorList>
            <consortium name="Drosophila 12 Genomes Consortium"/>
            <person name="Clark A.G."/>
            <person name="Eisen M.B."/>
            <person name="Smith D.R."/>
            <person name="Bergman C.M."/>
            <person name="Oliver B."/>
            <person name="Markow T.A."/>
            <person name="Kaufman T.C."/>
            <person name="Kellis M."/>
            <person name="Gelbart W."/>
            <person name="Iyer V.N."/>
            <person name="Pollard D.A."/>
            <person name="Sackton T.B."/>
            <person name="Larracuente A.M."/>
            <person name="Singh N.D."/>
            <person name="Abad J.P."/>
            <person name="Abt D.N."/>
            <person name="Adryan B."/>
            <person name="Aguade M."/>
            <person name="Akashi H."/>
            <person name="Anderson W.W."/>
            <person name="Aquadro C.F."/>
            <person name="Ardell D.H."/>
            <person name="Arguello R."/>
            <person name="Artieri C.G."/>
            <person name="Barbash D.A."/>
            <person name="Barker D."/>
            <person name="Barsanti P."/>
            <person name="Batterham P."/>
            <person name="Batzoglou S."/>
            <person name="Begun D."/>
            <person name="Bhutkar A."/>
            <person name="Blanco E."/>
            <person name="Bosak S.A."/>
            <person name="Bradley R.K."/>
            <person name="Brand A.D."/>
            <person name="Brent M.R."/>
            <person name="Brooks A.N."/>
            <person name="Brown R.H."/>
            <person name="Butlin R.K."/>
            <person name="Caggese C."/>
            <person name="Calvi B.R."/>
            <person name="Bernardo de Carvalho A."/>
            <person name="Caspi A."/>
            <person name="Castrezana S."/>
            <person name="Celniker S.E."/>
            <person name="Chang J.L."/>
            <person name="Chapple C."/>
            <person name="Chatterji S."/>
            <person name="Chinwalla A."/>
            <person name="Civetta A."/>
            <person name="Clifton S.W."/>
            <person name="Comeron J.M."/>
            <person name="Costello J.C."/>
            <person name="Coyne J.A."/>
            <person name="Daub J."/>
            <person name="David R.G."/>
            <person name="Delcher A.L."/>
            <person name="Delehaunty K."/>
            <person name="Do C.B."/>
            <person name="Ebling H."/>
            <person name="Edwards K."/>
            <person name="Eickbush T."/>
            <person name="Evans J.D."/>
            <person name="Filipski A."/>
            <person name="Findeiss S."/>
            <person name="Freyhult E."/>
            <person name="Fulton L."/>
            <person name="Fulton R."/>
            <person name="Garcia A.C."/>
            <person name="Gardiner A."/>
            <person name="Garfield D.A."/>
            <person name="Garvin B.E."/>
            <person name="Gibson G."/>
            <person name="Gilbert D."/>
            <person name="Gnerre S."/>
            <person name="Godfrey J."/>
            <person name="Good R."/>
            <person name="Gotea V."/>
            <person name="Gravely B."/>
            <person name="Greenberg A.J."/>
            <person name="Griffiths-Jones S."/>
            <person name="Gross S."/>
            <person name="Guigo R."/>
            <person name="Gustafson E.A."/>
            <person name="Haerty W."/>
            <person name="Hahn M.W."/>
            <person name="Halligan D.L."/>
            <person name="Halpern A.L."/>
            <person name="Halter G.M."/>
            <person name="Han M.V."/>
            <person name="Heger A."/>
            <person name="Hillier L."/>
            <person name="Hinrichs A.S."/>
            <person name="Holmes I."/>
            <person name="Hoskins R.A."/>
            <person name="Hubisz M.J."/>
            <person name="Hultmark D."/>
            <person name="Huntley M.A."/>
            <person name="Jaffe D.B."/>
            <person name="Jagadeeshan S."/>
            <person name="Jeck W.R."/>
            <person name="Johnson J."/>
            <person name="Jones C.D."/>
            <person name="Jordan W.C."/>
            <person name="Karpen G.H."/>
            <person name="Kataoka E."/>
            <person name="Keightley P.D."/>
            <person name="Kheradpour P."/>
            <person name="Kirkness E.F."/>
            <person name="Koerich L.B."/>
            <person name="Kristiansen K."/>
            <person name="Kudrna D."/>
            <person name="Kulathinal R.J."/>
            <person name="Kumar S."/>
            <person name="Kwok R."/>
            <person name="Lander E."/>
            <person name="Langley C.H."/>
            <person name="Lapoint R."/>
            <person name="Lazzaro B.P."/>
            <person name="Lee S.J."/>
            <person name="Levesque L."/>
            <person name="Li R."/>
            <person name="Lin C.F."/>
            <person name="Lin M.F."/>
            <person name="Lindblad-Toh K."/>
            <person name="Llopart A."/>
            <person name="Long M."/>
            <person name="Low L."/>
            <person name="Lozovsky E."/>
            <person name="Lu J."/>
            <person name="Luo M."/>
            <person name="Machado C.A."/>
            <person name="Makalowski W."/>
            <person name="Marzo M."/>
            <person name="Matsuda M."/>
            <person name="Matzkin L."/>
            <person name="McAllister B."/>
            <person name="McBride C.S."/>
            <person name="McKernan B."/>
            <person name="McKernan K."/>
            <person name="Mendez-Lago M."/>
            <person name="Minx P."/>
            <person name="Mollenhauer M.U."/>
            <person name="Montooth K."/>
            <person name="Mount S.M."/>
            <person name="Mu X."/>
            <person name="Myers E."/>
            <person name="Negre B."/>
            <person name="Newfeld S."/>
            <person name="Nielsen R."/>
            <person name="Noor M.A."/>
            <person name="O'Grady P."/>
            <person name="Pachter L."/>
            <person name="Papaceit M."/>
            <person name="Parisi M.J."/>
            <person name="Parisi M."/>
            <person name="Parts L."/>
            <person name="Pedersen J.S."/>
            <person name="Pesole G."/>
            <person name="Phillippy A.M."/>
            <person name="Ponting C.P."/>
            <person name="Pop M."/>
            <person name="Porcelli D."/>
            <person name="Powell J.R."/>
            <person name="Prohaska S."/>
            <person name="Pruitt K."/>
            <person name="Puig M."/>
            <person name="Quesneville H."/>
            <person name="Ram K.R."/>
            <person name="Rand D."/>
            <person name="Rasmussen M.D."/>
            <person name="Reed L.K."/>
            <person name="Reenan R."/>
            <person name="Reily A."/>
            <person name="Remington K.A."/>
            <person name="Rieger T.T."/>
            <person name="Ritchie M.G."/>
            <person name="Robin C."/>
            <person name="Rogers Y.H."/>
            <person name="Rohde C."/>
            <person name="Rozas J."/>
            <person name="Rubenfield M.J."/>
            <person name="Ruiz A."/>
            <person name="Russo S."/>
            <person name="Salzberg S.L."/>
            <person name="Sanchez-Gracia A."/>
            <person name="Saranga D.J."/>
            <person name="Sato H."/>
            <person name="Schaeffer S.W."/>
            <person name="Schatz M.C."/>
            <person name="Schlenke T."/>
            <person name="Schwartz R."/>
            <person name="Segarra C."/>
            <person name="Singh R.S."/>
            <person name="Sirot L."/>
            <person name="Sirota M."/>
            <person name="Sisneros N.B."/>
            <person name="Smith C.D."/>
            <person name="Smith T.F."/>
            <person name="Spieth J."/>
            <person name="Stage D.E."/>
            <person name="Stark A."/>
            <person name="Stephan W."/>
            <person name="Strausberg R.L."/>
            <person name="Strempel S."/>
            <person name="Sturgill D."/>
            <person name="Sutton G."/>
            <person name="Sutton G.G."/>
            <person name="Tao W."/>
            <person name="Teichmann S."/>
            <person name="Tobari Y.N."/>
            <person name="Tomimura Y."/>
            <person name="Tsolas J.M."/>
            <person name="Valente V.L."/>
            <person name="Venter E."/>
            <person name="Venter J.C."/>
            <person name="Vicario S."/>
            <person name="Vieira F.G."/>
            <person name="Vilella A.J."/>
            <person name="Villasante A."/>
            <person name="Walenz B."/>
            <person name="Wang J."/>
            <person name="Wasserman M."/>
            <person name="Watts T."/>
            <person name="Wilson D."/>
            <person name="Wilson R.K."/>
            <person name="Wing R.A."/>
            <person name="Wolfner M.F."/>
            <person name="Wong A."/>
            <person name="Wong G.K."/>
            <person name="Wu C.I."/>
            <person name="Wu G."/>
            <person name="Yamamoto D."/>
            <person name="Yang H.P."/>
            <person name="Yang S.P."/>
            <person name="Yorke J.A."/>
            <person name="Yoshida K."/>
            <person name="Zdobnov E."/>
            <person name="Zhang P."/>
            <person name="Zhang Y."/>
            <person name="Zimin A.V."/>
            <person name="Baldwin J."/>
            <person name="Abdouelleil A."/>
            <person name="Abdulkadir J."/>
            <person name="Abebe A."/>
            <person name="Abera B."/>
            <person name="Abreu J."/>
            <person name="Acer S.C."/>
            <person name="Aftuck L."/>
            <person name="Alexander A."/>
            <person name="An P."/>
            <person name="Anderson E."/>
            <person name="Anderson S."/>
            <person name="Arachi H."/>
            <person name="Azer M."/>
            <person name="Bachantsang P."/>
            <person name="Barry A."/>
            <person name="Bayul T."/>
            <person name="Berlin A."/>
            <person name="Bessette D."/>
            <person name="Bloom T."/>
            <person name="Blye J."/>
            <person name="Boguslavskiy L."/>
            <person name="Bonnet C."/>
            <person name="Boukhgalter B."/>
            <person name="Bourzgui I."/>
            <person name="Brown A."/>
            <person name="Cahill P."/>
            <person name="Channer S."/>
            <person name="Cheshatsang Y."/>
            <person name="Chuda L."/>
            <person name="Citroen M."/>
            <person name="Collymore A."/>
            <person name="Cooke P."/>
            <person name="Costello M."/>
            <person name="D'Aco K."/>
            <person name="Daza R."/>
            <person name="De Haan G."/>
            <person name="DeGray S."/>
            <person name="DeMaso C."/>
            <person name="Dhargay N."/>
            <person name="Dooley K."/>
            <person name="Dooley E."/>
            <person name="Doricent M."/>
            <person name="Dorje P."/>
            <person name="Dorjee K."/>
            <person name="Dupes A."/>
            <person name="Elong R."/>
            <person name="Falk J."/>
            <person name="Farina A."/>
            <person name="Faro S."/>
            <person name="Ferguson D."/>
            <person name="Fisher S."/>
            <person name="Foley C.D."/>
            <person name="Franke A."/>
            <person name="Friedrich D."/>
            <person name="Gadbois L."/>
            <person name="Gearin G."/>
            <person name="Gearin C.R."/>
            <person name="Giannoukos G."/>
            <person name="Goode T."/>
            <person name="Graham J."/>
            <person name="Grandbois E."/>
            <person name="Grewal S."/>
            <person name="Gyaltsen K."/>
            <person name="Hafez N."/>
            <person name="Hagos B."/>
            <person name="Hall J."/>
            <person name="Henson C."/>
            <person name="Hollinger A."/>
            <person name="Honan T."/>
            <person name="Huard M.D."/>
            <person name="Hughes L."/>
            <person name="Hurhula B."/>
            <person name="Husby M.E."/>
            <person name="Kamat A."/>
            <person name="Kanga B."/>
            <person name="Kashin S."/>
            <person name="Khazanovich D."/>
            <person name="Kisner P."/>
            <person name="Lance K."/>
            <person name="Lara M."/>
            <person name="Lee W."/>
            <person name="Lennon N."/>
            <person name="Letendre F."/>
            <person name="LeVine R."/>
            <person name="Lipovsky A."/>
            <person name="Liu X."/>
            <person name="Liu J."/>
            <person name="Liu S."/>
            <person name="Lokyitsang T."/>
            <person name="Lokyitsang Y."/>
            <person name="Lubonja R."/>
            <person name="Lui A."/>
            <person name="MacDonald P."/>
            <person name="Magnisalis V."/>
            <person name="Maru K."/>
            <person name="Matthews C."/>
            <person name="McCusker W."/>
            <person name="McDonough S."/>
            <person name="Mehta T."/>
            <person name="Meldrim J."/>
            <person name="Meneus L."/>
            <person name="Mihai O."/>
            <person name="Mihalev A."/>
            <person name="Mihova T."/>
            <person name="Mittelman R."/>
            <person name="Mlenga V."/>
            <person name="Montmayeur A."/>
            <person name="Mulrain L."/>
            <person name="Navidi A."/>
            <person name="Naylor J."/>
            <person name="Negash T."/>
            <person name="Nguyen T."/>
            <person name="Nguyen N."/>
            <person name="Nicol R."/>
            <person name="Norbu C."/>
            <person name="Norbu N."/>
            <person name="Novod N."/>
            <person name="O'Neill B."/>
            <person name="Osman S."/>
            <person name="Markiewicz E."/>
            <person name="Oyono O.L."/>
            <person name="Patti C."/>
            <person name="Phunkhang P."/>
            <person name="Pierre F."/>
            <person name="Priest M."/>
            <person name="Raghuraman S."/>
            <person name="Rege F."/>
            <person name="Reyes R."/>
            <person name="Rise C."/>
            <person name="Rogov P."/>
            <person name="Ross K."/>
            <person name="Ryan E."/>
            <person name="Settipalli S."/>
            <person name="Shea T."/>
            <person name="Sherpa N."/>
            <person name="Shi L."/>
            <person name="Shih D."/>
            <person name="Sparrow T."/>
            <person name="Spaulding J."/>
            <person name="Stalker J."/>
            <person name="Stange-Thomann N."/>
            <person name="Stavropoulos S."/>
            <person name="Stone C."/>
            <person name="Strader C."/>
            <person name="Tesfaye S."/>
            <person name="Thomson T."/>
            <person name="Thoulutsang Y."/>
            <person name="Thoulutsang D."/>
            <person name="Topham K."/>
            <person name="Topping I."/>
            <person name="Tsamla T."/>
            <person name="Vassiliev H."/>
            <person name="Vo A."/>
            <person name="Wangchuk T."/>
            <person name="Wangdi T."/>
            <person name="Weiand M."/>
            <person name="Wilkinson J."/>
            <person name="Wilson A."/>
            <person name="Yadav S."/>
            <person name="Young G."/>
            <person name="Yu Q."/>
            <person name="Zembek L."/>
            <person name="Zhong D."/>
            <person name="Zimmer A."/>
            <person name="Zwirko Z."/>
            <person name="Jaffe D.B."/>
            <person name="Alvarez P."/>
            <person name="Brockman W."/>
            <person name="Butler J."/>
            <person name="Chin C."/>
            <person name="Gnerre S."/>
            <person name="Grabherr M."/>
            <person name="Kleber M."/>
            <person name="Mauceli E."/>
            <person name="MacCallum I."/>
        </authorList>
    </citation>
    <scope>NUCLEOTIDE SEQUENCE [LARGE SCALE GENOMIC DNA]</scope>
    <source>
        <strain evidence="4">Tucson 15010-1051.87</strain>
    </source>
</reference>
<feature type="signal peptide" evidence="2">
    <location>
        <begin position="1"/>
        <end position="18"/>
    </location>
</feature>
<dbReference type="HOGENOM" id="CLU_734188_0_0_1"/>
<dbReference type="eggNOG" id="ENOG502T7WA">
    <property type="taxonomic scope" value="Eukaryota"/>
</dbReference>
<feature type="region of interest" description="Disordered" evidence="1">
    <location>
        <begin position="123"/>
        <end position="146"/>
    </location>
</feature>
<evidence type="ECO:0000256" key="2">
    <source>
        <dbReference type="SAM" id="SignalP"/>
    </source>
</evidence>
<evidence type="ECO:0000313" key="3">
    <source>
        <dbReference type="EMBL" id="EDW67615.1"/>
    </source>
</evidence>
<sequence>MRLCWNLLSAALLLGSLASGLKPPRSFYRRSYYSAVGPPGPVHLLSGSNGPPGYRADLQTNESKRRDVAKKYPKKTQYRPYASEEDDYSSERYSGEYSGEALQDSREYTIGTQIRVQHPITVPKKISPTSPYSKQHKYVSAPPYKSSGRQVYAADVNSGEEHAVEPPSKRTKWTPAHYETEPDPFHLVPPPKATSASSHSYRVFESDHDDYDVPTRPKNHDRYKSPASKKQIDAFLEDQQKLLDEAIKLQLLNNPKLQKFLKSHSHEPRPELELEDFETFPPNFSGPGPLHNNNFSGELPQLSPPKGSRPHRRPPVVELKPSPKLKHIIKPKRKYRSALVINV</sequence>
<keyword evidence="4" id="KW-1185">Reference proteome</keyword>
<feature type="region of interest" description="Disordered" evidence="1">
    <location>
        <begin position="43"/>
        <end position="93"/>
    </location>
</feature>
<proteinExistence type="predicted"/>
<dbReference type="OrthoDB" id="8064641at2759"/>
<dbReference type="InParanoid" id="B4LW81"/>
<accession>B4LW81</accession>
<keyword evidence="2" id="KW-0732">Signal</keyword>
<feature type="chain" id="PRO_5002816733" description="DUF4794 domain-containing protein" evidence="2">
    <location>
        <begin position="19"/>
        <end position="343"/>
    </location>
</feature>
<feature type="region of interest" description="Disordered" evidence="1">
    <location>
        <begin position="277"/>
        <end position="318"/>
    </location>
</feature>
<name>B4LW81_DROVI</name>
<dbReference type="OMA" id="VFEPDHD"/>
<evidence type="ECO:0008006" key="5">
    <source>
        <dbReference type="Google" id="ProtNLM"/>
    </source>
</evidence>